<evidence type="ECO:0000313" key="8">
    <source>
        <dbReference type="Proteomes" id="UP001164746"/>
    </source>
</evidence>
<keyword evidence="3 6" id="KW-0812">Transmembrane</keyword>
<evidence type="ECO:0000256" key="2">
    <source>
        <dbReference type="ARBA" id="ARBA00006840"/>
    </source>
</evidence>
<feature type="transmembrane region" description="Helical" evidence="6">
    <location>
        <begin position="12"/>
        <end position="29"/>
    </location>
</feature>
<gene>
    <name evidence="7" type="ORF">MAR_015008</name>
</gene>
<dbReference type="InterPro" id="IPR000301">
    <property type="entry name" value="Tetraspanin_animals"/>
</dbReference>
<accession>A0ABY7FJI3</accession>
<feature type="transmembrane region" description="Helical" evidence="6">
    <location>
        <begin position="76"/>
        <end position="100"/>
    </location>
</feature>
<dbReference type="PANTHER" id="PTHR19282:SF431">
    <property type="entry name" value="TETRASPANIN 26A, ISOFORM B-RELATED"/>
    <property type="match status" value="1"/>
</dbReference>
<evidence type="ECO:0000256" key="4">
    <source>
        <dbReference type="ARBA" id="ARBA00022989"/>
    </source>
</evidence>
<feature type="transmembrane region" description="Helical" evidence="6">
    <location>
        <begin position="41"/>
        <end position="64"/>
    </location>
</feature>
<comment type="subcellular location">
    <subcellularLocation>
        <location evidence="1 6">Membrane</location>
        <topology evidence="1 6">Multi-pass membrane protein</topology>
    </subcellularLocation>
</comment>
<evidence type="ECO:0000313" key="7">
    <source>
        <dbReference type="EMBL" id="WAR21034.1"/>
    </source>
</evidence>
<keyword evidence="5 6" id="KW-0472">Membrane</keyword>
<dbReference type="InterPro" id="IPR008952">
    <property type="entry name" value="Tetraspanin_EC2_sf"/>
</dbReference>
<protein>
    <recommendedName>
        <fullName evidence="6">Tetraspanin</fullName>
    </recommendedName>
</protein>
<dbReference type="Proteomes" id="UP001164746">
    <property type="component" value="Chromosome 12"/>
</dbReference>
<proteinExistence type="inferred from homology"/>
<keyword evidence="4 6" id="KW-1133">Transmembrane helix</keyword>
<name>A0ABY7FJI3_MYAAR</name>
<evidence type="ECO:0000256" key="1">
    <source>
        <dbReference type="ARBA" id="ARBA00004141"/>
    </source>
</evidence>
<keyword evidence="8" id="KW-1185">Reference proteome</keyword>
<comment type="similarity">
    <text evidence="2 6">Belongs to the tetraspanin (TM4SF) family.</text>
</comment>
<reference evidence="7" key="1">
    <citation type="submission" date="2022-11" db="EMBL/GenBank/DDBJ databases">
        <title>Centuries of genome instability and evolution in soft-shell clam transmissible cancer (bioRxiv).</title>
        <authorList>
            <person name="Hart S.F.M."/>
            <person name="Yonemitsu M.A."/>
            <person name="Giersch R.M."/>
            <person name="Beal B.F."/>
            <person name="Arriagada G."/>
            <person name="Davis B.W."/>
            <person name="Ostrander E.A."/>
            <person name="Goff S.P."/>
            <person name="Metzger M.J."/>
        </authorList>
    </citation>
    <scope>NUCLEOTIDE SEQUENCE</scope>
    <source>
        <strain evidence="7">MELC-2E11</strain>
        <tissue evidence="7">Siphon/mantle</tissue>
    </source>
</reference>
<dbReference type="EMBL" id="CP111023">
    <property type="protein sequence ID" value="WAR21034.1"/>
    <property type="molecule type" value="Genomic_DNA"/>
</dbReference>
<evidence type="ECO:0000256" key="6">
    <source>
        <dbReference type="RuleBase" id="RU361218"/>
    </source>
</evidence>
<dbReference type="PANTHER" id="PTHR19282">
    <property type="entry name" value="TETRASPANIN"/>
    <property type="match status" value="1"/>
</dbReference>
<dbReference type="SUPFAM" id="SSF48652">
    <property type="entry name" value="Tetraspanin"/>
    <property type="match status" value="1"/>
</dbReference>
<dbReference type="Gene3D" id="1.10.1450.10">
    <property type="entry name" value="Tetraspanin"/>
    <property type="match status" value="1"/>
</dbReference>
<evidence type="ECO:0000256" key="3">
    <source>
        <dbReference type="ARBA" id="ARBA00022692"/>
    </source>
</evidence>
<evidence type="ECO:0000256" key="5">
    <source>
        <dbReference type="ARBA" id="ARBA00023136"/>
    </source>
</evidence>
<dbReference type="Pfam" id="PF00335">
    <property type="entry name" value="Tetraspanin"/>
    <property type="match status" value="1"/>
</dbReference>
<dbReference type="PIRSF" id="PIRSF002419">
    <property type="entry name" value="Tetraspanin"/>
    <property type="match status" value="1"/>
</dbReference>
<dbReference type="PRINTS" id="PR00259">
    <property type="entry name" value="TMFOUR"/>
</dbReference>
<organism evidence="7 8">
    <name type="scientific">Mya arenaria</name>
    <name type="common">Soft-shell clam</name>
    <dbReference type="NCBI Taxonomy" id="6604"/>
    <lineage>
        <taxon>Eukaryota</taxon>
        <taxon>Metazoa</taxon>
        <taxon>Spiralia</taxon>
        <taxon>Lophotrochozoa</taxon>
        <taxon>Mollusca</taxon>
        <taxon>Bivalvia</taxon>
        <taxon>Autobranchia</taxon>
        <taxon>Heteroconchia</taxon>
        <taxon>Euheterodonta</taxon>
        <taxon>Imparidentia</taxon>
        <taxon>Neoheterodontei</taxon>
        <taxon>Myida</taxon>
        <taxon>Myoidea</taxon>
        <taxon>Myidae</taxon>
        <taxon>Mya</taxon>
    </lineage>
</organism>
<dbReference type="InterPro" id="IPR018499">
    <property type="entry name" value="Tetraspanin/Peripherin"/>
</dbReference>
<feature type="transmembrane region" description="Helical" evidence="6">
    <location>
        <begin position="214"/>
        <end position="235"/>
    </location>
</feature>
<sequence length="254" mass="28973">MRIPGQDSSEVNIIVALAVVALMTYVLVVKEKKVEEAYDFFLDPSCILCLFGCVALLASLVGWWGPFRENVGVLRAYVWMMTILFFLQIAFVIIIFVAVYSPEAQKALHLYPDDALNKAVVQYWDDDDLRDLVNYFQETFACCGTSDTDEGYKDWAKNEYYNCSVSELQKKSNPLFCSVPYSCCFPNEDPTVRAKTIYTKGCFKSIADIMRDNVLVVGAVLIGIFIPQLIMTWMARTLIGQISVQRQKWNQRPR</sequence>